<comment type="caution">
    <text evidence="2">The sequence shown here is derived from an EMBL/GenBank/DDBJ whole genome shotgun (WGS) entry which is preliminary data.</text>
</comment>
<organism evidence="2 3">
    <name type="scientific">Scophthalmus maximus</name>
    <name type="common">Turbot</name>
    <name type="synonym">Psetta maxima</name>
    <dbReference type="NCBI Taxonomy" id="52904"/>
    <lineage>
        <taxon>Eukaryota</taxon>
        <taxon>Metazoa</taxon>
        <taxon>Chordata</taxon>
        <taxon>Craniata</taxon>
        <taxon>Vertebrata</taxon>
        <taxon>Euteleostomi</taxon>
        <taxon>Actinopterygii</taxon>
        <taxon>Neopterygii</taxon>
        <taxon>Teleostei</taxon>
        <taxon>Neoteleostei</taxon>
        <taxon>Acanthomorphata</taxon>
        <taxon>Carangaria</taxon>
        <taxon>Pleuronectiformes</taxon>
        <taxon>Pleuronectoidei</taxon>
        <taxon>Scophthalmidae</taxon>
        <taxon>Scophthalmus</taxon>
    </lineage>
</organism>
<dbReference type="Proteomes" id="UP000438429">
    <property type="component" value="Unassembled WGS sequence"/>
</dbReference>
<evidence type="ECO:0000256" key="1">
    <source>
        <dbReference type="SAM" id="MobiDB-lite"/>
    </source>
</evidence>
<proteinExistence type="predicted"/>
<gene>
    <name evidence="2" type="ORF">F2P81_012166</name>
</gene>
<reference evidence="2 3" key="1">
    <citation type="submission" date="2019-06" db="EMBL/GenBank/DDBJ databases">
        <title>Draft genomes of female and male turbot (Scophthalmus maximus).</title>
        <authorList>
            <person name="Xu H."/>
            <person name="Xu X.-W."/>
            <person name="Shao C."/>
            <person name="Chen S."/>
        </authorList>
    </citation>
    <scope>NUCLEOTIDE SEQUENCE [LARGE SCALE GENOMIC DNA]</scope>
    <source>
        <strain evidence="2">Ysfricsl-2016a</strain>
        <tissue evidence="2">Blood</tissue>
    </source>
</reference>
<accession>A0A6A4SQM1</accession>
<evidence type="ECO:0000313" key="3">
    <source>
        <dbReference type="Proteomes" id="UP000438429"/>
    </source>
</evidence>
<feature type="region of interest" description="Disordered" evidence="1">
    <location>
        <begin position="1"/>
        <end position="27"/>
    </location>
</feature>
<sequence length="104" mass="11514">MPVHVRGDGGQWERESPPPPGQGSRGVFCNGNSADLTSLFASIANKALDCVRLTRLYFHWVGGSVLTCLPRCMKNYIHTRLIRYKMQDIAGNVDTSLGLSKHQL</sequence>
<dbReference type="EMBL" id="VEVO01000011">
    <property type="protein sequence ID" value="KAF0034408.1"/>
    <property type="molecule type" value="Genomic_DNA"/>
</dbReference>
<name>A0A6A4SQM1_SCOMX</name>
<feature type="compositionally biased region" description="Basic and acidic residues" evidence="1">
    <location>
        <begin position="1"/>
        <end position="16"/>
    </location>
</feature>
<protein>
    <submittedName>
        <fullName evidence="2">Uncharacterized protein</fullName>
    </submittedName>
</protein>
<dbReference type="AlphaFoldDB" id="A0A6A4SQM1"/>
<evidence type="ECO:0000313" key="2">
    <source>
        <dbReference type="EMBL" id="KAF0034408.1"/>
    </source>
</evidence>